<gene>
    <name evidence="2" type="ORF">Q4Q40_23555</name>
</gene>
<proteinExistence type="predicted"/>
<dbReference type="InterPro" id="IPR001466">
    <property type="entry name" value="Beta-lactam-related"/>
</dbReference>
<dbReference type="GO" id="GO:0016787">
    <property type="term" value="F:hydrolase activity"/>
    <property type="evidence" value="ECO:0007669"/>
    <property type="project" value="UniProtKB-KW"/>
</dbReference>
<dbReference type="EMBL" id="JAUOEL010000014">
    <property type="protein sequence ID" value="MDO5977183.1"/>
    <property type="molecule type" value="Genomic_DNA"/>
</dbReference>
<name>A0ABT8WVK0_9FLAO</name>
<dbReference type="InterPro" id="IPR050789">
    <property type="entry name" value="Diverse_Enzym_Activities"/>
</dbReference>
<dbReference type="PANTHER" id="PTHR43283:SF7">
    <property type="entry name" value="BETA-LACTAMASE-RELATED DOMAIN-CONTAINING PROTEIN"/>
    <property type="match status" value="1"/>
</dbReference>
<evidence type="ECO:0000259" key="1">
    <source>
        <dbReference type="Pfam" id="PF00144"/>
    </source>
</evidence>
<dbReference type="Pfam" id="PF00144">
    <property type="entry name" value="Beta-lactamase"/>
    <property type="match status" value="1"/>
</dbReference>
<dbReference type="InterPro" id="IPR012338">
    <property type="entry name" value="Beta-lactam/transpept-like"/>
</dbReference>
<evidence type="ECO:0000313" key="3">
    <source>
        <dbReference type="Proteomes" id="UP001176806"/>
    </source>
</evidence>
<dbReference type="Gene3D" id="3.40.710.10">
    <property type="entry name" value="DD-peptidase/beta-lactamase superfamily"/>
    <property type="match status" value="1"/>
</dbReference>
<feature type="domain" description="Beta-lactamase-related" evidence="1">
    <location>
        <begin position="73"/>
        <end position="339"/>
    </location>
</feature>
<sequence>MKKLPYFFPIAFILFFNCSSNDDTSNQDSISDALYFPPINSNVWETKSITDLSWNENQLQPLLDFLESQNTKSFMILHEGKIVVESYMNDHEETSLWYWASAGKTLTSTISGIAQDEGLLDINDEVSDYLGTGWTSASLDKENLITCKHLLSMTSGLDDSLGNDVSPENLQYIADAGTRWAYHNVYVKMQDVVTVASNQTWNSYFNTKLRDKIGMSGFPNGWLASNNVNVYWSDTRSMARFGLLIYAKGKWENTQIISESFLNDATNTSQDINKSYGYLWWLNGKDSYHLPSLQFEFDGELIPNAPSDLYAALGKNDQKIYVVPSKKLVIVRMGNAANDSTFGLSTFDNDLWEKINALTD</sequence>
<keyword evidence="2" id="KW-0378">Hydrolase</keyword>
<dbReference type="PANTHER" id="PTHR43283">
    <property type="entry name" value="BETA-LACTAMASE-RELATED"/>
    <property type="match status" value="1"/>
</dbReference>
<dbReference type="SUPFAM" id="SSF56601">
    <property type="entry name" value="beta-lactamase/transpeptidase-like"/>
    <property type="match status" value="1"/>
</dbReference>
<reference evidence="2" key="1">
    <citation type="submission" date="2023-07" db="EMBL/GenBank/DDBJ databases">
        <title>Two novel species in the genus Flavivirga.</title>
        <authorList>
            <person name="Kwon K."/>
        </authorList>
    </citation>
    <scope>NUCLEOTIDE SEQUENCE</scope>
    <source>
        <strain evidence="2">KACC 14158</strain>
    </source>
</reference>
<dbReference type="Proteomes" id="UP001176806">
    <property type="component" value="Unassembled WGS sequence"/>
</dbReference>
<comment type="caution">
    <text evidence="2">The sequence shown here is derived from an EMBL/GenBank/DDBJ whole genome shotgun (WGS) entry which is preliminary data.</text>
</comment>
<keyword evidence="3" id="KW-1185">Reference proteome</keyword>
<protein>
    <submittedName>
        <fullName evidence="2">Serine hydrolase</fullName>
        <ecNumber evidence="2">3.-.-.-</ecNumber>
    </submittedName>
</protein>
<evidence type="ECO:0000313" key="2">
    <source>
        <dbReference type="EMBL" id="MDO5977183.1"/>
    </source>
</evidence>
<dbReference type="RefSeq" id="WP_303304513.1">
    <property type="nucleotide sequence ID" value="NZ_BAABDA010000023.1"/>
</dbReference>
<dbReference type="EC" id="3.-.-.-" evidence="2"/>
<organism evidence="2 3">
    <name type="scientific">Flavivirga jejuensis</name>
    <dbReference type="NCBI Taxonomy" id="870487"/>
    <lineage>
        <taxon>Bacteria</taxon>
        <taxon>Pseudomonadati</taxon>
        <taxon>Bacteroidota</taxon>
        <taxon>Flavobacteriia</taxon>
        <taxon>Flavobacteriales</taxon>
        <taxon>Flavobacteriaceae</taxon>
        <taxon>Flavivirga</taxon>
    </lineage>
</organism>
<accession>A0ABT8WVK0</accession>